<organism evidence="13 14">
    <name type="scientific">Ascaris lumbricoides</name>
    <name type="common">Giant roundworm</name>
    <dbReference type="NCBI Taxonomy" id="6252"/>
    <lineage>
        <taxon>Eukaryota</taxon>
        <taxon>Metazoa</taxon>
        <taxon>Ecdysozoa</taxon>
        <taxon>Nematoda</taxon>
        <taxon>Chromadorea</taxon>
        <taxon>Rhabditida</taxon>
        <taxon>Spirurina</taxon>
        <taxon>Ascaridomorpha</taxon>
        <taxon>Ascaridoidea</taxon>
        <taxon>Ascarididae</taxon>
        <taxon>Ascaris</taxon>
    </lineage>
</organism>
<comment type="similarity">
    <text evidence="5">Belongs to the purine/pyrimidine phosphoribosyltransferase family.</text>
</comment>
<dbReference type="CDD" id="cd06223">
    <property type="entry name" value="PRTases_typeI"/>
    <property type="match status" value="1"/>
</dbReference>
<dbReference type="InterPro" id="IPR005764">
    <property type="entry name" value="Ade_phspho_trans"/>
</dbReference>
<dbReference type="GO" id="GO:0006166">
    <property type="term" value="P:purine ribonucleoside salvage"/>
    <property type="evidence" value="ECO:0007669"/>
    <property type="project" value="UniProtKB-KW"/>
</dbReference>
<dbReference type="Proteomes" id="UP000036681">
    <property type="component" value="Unplaced"/>
</dbReference>
<feature type="domain" description="Phosphoribosyltransferase" evidence="12">
    <location>
        <begin position="66"/>
        <end position="189"/>
    </location>
</feature>
<keyword evidence="10" id="KW-0808">Transferase</keyword>
<evidence type="ECO:0000256" key="5">
    <source>
        <dbReference type="ARBA" id="ARBA00008391"/>
    </source>
</evidence>
<sequence>MTTEGESLAVKNKRQLQHLKEEVRGQLSSVGTRIKVFRSIITNQQKNFCRLCGQTSRYRDVMVLMRHPALLDELCHAIAEHARAEIPVAVDAIAGLEARGFLFGPQIAVALNVPFIPIRKKGKLPGKTITQSYSKEYGIDVMEVQEDAIQPGSKVLVVDDLLATGGTLNAAIALIEKAGGEVAEAFTLIELAYLSPRKALPQHIPIYALISLDH</sequence>
<dbReference type="GO" id="GO:0006168">
    <property type="term" value="P:adenine salvage"/>
    <property type="evidence" value="ECO:0007669"/>
    <property type="project" value="InterPro"/>
</dbReference>
<dbReference type="InterPro" id="IPR050054">
    <property type="entry name" value="UPRTase/APRTase"/>
</dbReference>
<dbReference type="GO" id="GO:0003999">
    <property type="term" value="F:adenine phosphoribosyltransferase activity"/>
    <property type="evidence" value="ECO:0007669"/>
    <property type="project" value="UniProtKB-EC"/>
</dbReference>
<dbReference type="EC" id="2.4.2.7" evidence="6"/>
<evidence type="ECO:0000256" key="10">
    <source>
        <dbReference type="ARBA" id="ARBA00022679"/>
    </source>
</evidence>
<dbReference type="WBParaSite" id="ALUE_0001350901-mRNA-1">
    <property type="protein sequence ID" value="ALUE_0001350901-mRNA-1"/>
    <property type="gene ID" value="ALUE_0001350901"/>
</dbReference>
<evidence type="ECO:0000256" key="8">
    <source>
        <dbReference type="ARBA" id="ARBA00022490"/>
    </source>
</evidence>
<dbReference type="InterPro" id="IPR029057">
    <property type="entry name" value="PRTase-like"/>
</dbReference>
<dbReference type="GO" id="GO:0016208">
    <property type="term" value="F:AMP binding"/>
    <property type="evidence" value="ECO:0007669"/>
    <property type="project" value="TreeGrafter"/>
</dbReference>
<accession>A0A9J2PW58</accession>
<proteinExistence type="inferred from homology"/>
<dbReference type="GO" id="GO:0002055">
    <property type="term" value="F:adenine binding"/>
    <property type="evidence" value="ECO:0007669"/>
    <property type="project" value="TreeGrafter"/>
</dbReference>
<dbReference type="GO" id="GO:0005737">
    <property type="term" value="C:cytoplasm"/>
    <property type="evidence" value="ECO:0007669"/>
    <property type="project" value="UniProtKB-SubCell"/>
</dbReference>
<dbReference type="FunFam" id="3.40.50.2020:FF:000021">
    <property type="entry name" value="Adenine phosphoribosyltransferase"/>
    <property type="match status" value="1"/>
</dbReference>
<dbReference type="Pfam" id="PF00156">
    <property type="entry name" value="Pribosyltran"/>
    <property type="match status" value="1"/>
</dbReference>
<evidence type="ECO:0000256" key="2">
    <source>
        <dbReference type="ARBA" id="ARBA00003968"/>
    </source>
</evidence>
<dbReference type="NCBIfam" id="NF002636">
    <property type="entry name" value="PRK02304.1-5"/>
    <property type="match status" value="1"/>
</dbReference>
<evidence type="ECO:0000256" key="3">
    <source>
        <dbReference type="ARBA" id="ARBA00004496"/>
    </source>
</evidence>
<comment type="catalytic activity">
    <reaction evidence="1">
        <text>AMP + diphosphate = 5-phospho-alpha-D-ribose 1-diphosphate + adenine</text>
        <dbReference type="Rhea" id="RHEA:16609"/>
        <dbReference type="ChEBI" id="CHEBI:16708"/>
        <dbReference type="ChEBI" id="CHEBI:33019"/>
        <dbReference type="ChEBI" id="CHEBI:58017"/>
        <dbReference type="ChEBI" id="CHEBI:456215"/>
        <dbReference type="EC" id="2.4.2.7"/>
    </reaction>
</comment>
<comment type="function">
    <text evidence="2">Catalyzes a salvage reaction resulting in the formation of AMP, that is energically less costly than de novo synthesis.</text>
</comment>
<protein>
    <recommendedName>
        <fullName evidence="7">Adenine phosphoribosyltransferase</fullName>
        <ecNumber evidence="6">2.4.2.7</ecNumber>
    </recommendedName>
</protein>
<keyword evidence="11" id="KW-0660">Purine salvage</keyword>
<keyword evidence="9" id="KW-0328">Glycosyltransferase</keyword>
<reference evidence="14" key="1">
    <citation type="submission" date="2023-03" db="UniProtKB">
        <authorList>
            <consortium name="WormBaseParasite"/>
        </authorList>
    </citation>
    <scope>IDENTIFICATION</scope>
</reference>
<dbReference type="AlphaFoldDB" id="A0A9J2PW58"/>
<dbReference type="SUPFAM" id="SSF53271">
    <property type="entry name" value="PRTase-like"/>
    <property type="match status" value="1"/>
</dbReference>
<name>A0A9J2PW58_ASCLU</name>
<evidence type="ECO:0000256" key="4">
    <source>
        <dbReference type="ARBA" id="ARBA00004659"/>
    </source>
</evidence>
<dbReference type="Gene3D" id="3.40.50.2020">
    <property type="match status" value="1"/>
</dbReference>
<evidence type="ECO:0000256" key="6">
    <source>
        <dbReference type="ARBA" id="ARBA00011893"/>
    </source>
</evidence>
<dbReference type="InterPro" id="IPR000836">
    <property type="entry name" value="PRTase_dom"/>
</dbReference>
<keyword evidence="13" id="KW-1185">Reference proteome</keyword>
<evidence type="ECO:0000259" key="12">
    <source>
        <dbReference type="Pfam" id="PF00156"/>
    </source>
</evidence>
<comment type="subcellular location">
    <subcellularLocation>
        <location evidence="3">Cytoplasm</location>
    </subcellularLocation>
</comment>
<evidence type="ECO:0000256" key="1">
    <source>
        <dbReference type="ARBA" id="ARBA00000868"/>
    </source>
</evidence>
<evidence type="ECO:0000313" key="13">
    <source>
        <dbReference type="Proteomes" id="UP000036681"/>
    </source>
</evidence>
<evidence type="ECO:0000256" key="9">
    <source>
        <dbReference type="ARBA" id="ARBA00022676"/>
    </source>
</evidence>
<evidence type="ECO:0000313" key="14">
    <source>
        <dbReference type="WBParaSite" id="ALUE_0001350901-mRNA-1"/>
    </source>
</evidence>
<keyword evidence="8" id="KW-0963">Cytoplasm</keyword>
<evidence type="ECO:0000256" key="7">
    <source>
        <dbReference type="ARBA" id="ARBA00017366"/>
    </source>
</evidence>
<comment type="pathway">
    <text evidence="4">Purine metabolism; AMP biosynthesis via salvage pathway; AMP from adenine: step 1/1.</text>
</comment>
<dbReference type="PANTHER" id="PTHR32315:SF3">
    <property type="entry name" value="ADENINE PHOSPHORIBOSYLTRANSFERASE"/>
    <property type="match status" value="1"/>
</dbReference>
<dbReference type="PANTHER" id="PTHR32315">
    <property type="entry name" value="ADENINE PHOSPHORIBOSYLTRANSFERASE"/>
    <property type="match status" value="1"/>
</dbReference>
<evidence type="ECO:0000256" key="11">
    <source>
        <dbReference type="ARBA" id="ARBA00022726"/>
    </source>
</evidence>
<dbReference type="GO" id="GO:0044209">
    <property type="term" value="P:AMP salvage"/>
    <property type="evidence" value="ECO:0007669"/>
    <property type="project" value="TreeGrafter"/>
</dbReference>
<dbReference type="HAMAP" id="MF_00004">
    <property type="entry name" value="Aden_phosphoribosyltr"/>
    <property type="match status" value="1"/>
</dbReference>